<dbReference type="AlphaFoldDB" id="A0A5B7LJQ6"/>
<evidence type="ECO:0000313" key="1">
    <source>
        <dbReference type="EMBL" id="QBG82588.1"/>
    </source>
</evidence>
<organism evidence="1">
    <name type="scientific">Papaver somniferum</name>
    <name type="common">Opium poppy</name>
    <dbReference type="NCBI Taxonomy" id="3469"/>
    <lineage>
        <taxon>Eukaryota</taxon>
        <taxon>Viridiplantae</taxon>
        <taxon>Streptophyta</taxon>
        <taxon>Embryophyta</taxon>
        <taxon>Tracheophyta</taxon>
        <taxon>Spermatophyta</taxon>
        <taxon>Magnoliopsida</taxon>
        <taxon>Ranunculales</taxon>
        <taxon>Papaveraceae</taxon>
        <taxon>Papaveroideae</taxon>
        <taxon>Papaver</taxon>
    </lineage>
</organism>
<name>A0A5B7LJQ6_PAPSO</name>
<dbReference type="EMBL" id="MH837999">
    <property type="protein sequence ID" value="QBG82588.1"/>
    <property type="molecule type" value="Genomic_DNA"/>
</dbReference>
<reference evidence="1" key="1">
    <citation type="journal article" date="2019" name="Plant Physiol.">
        <title>Purine permease-type benzylisoquinoline alkaloid transporters in opium poppy.</title>
        <authorList>
            <person name="Dastmalchi M."/>
            <person name="Chang L."/>
            <person name="Chen R."/>
            <person name="Yu L."/>
            <person name="Chen X."/>
            <person name="Hagel J."/>
            <person name="Facchini P.J."/>
        </authorList>
    </citation>
    <scope>NUCLEOTIDE SEQUENCE</scope>
</reference>
<sequence length="40" mass="4693">MDFGHLAFYNRELTLEDILREPQRVPERILYKGSLGQGET</sequence>
<proteinExistence type="predicted"/>
<protein>
    <submittedName>
        <fullName evidence="1">Molybdate ABC transporter substrate binding protein</fullName>
    </submittedName>
</protein>
<accession>A0A5B7LJQ6</accession>